<dbReference type="EMBL" id="BAAAQX010000062">
    <property type="protein sequence ID" value="GAA2216145.1"/>
    <property type="molecule type" value="Genomic_DNA"/>
</dbReference>
<dbReference type="RefSeq" id="WP_344495480.1">
    <property type="nucleotide sequence ID" value="NZ_BAAAQX010000062.1"/>
</dbReference>
<evidence type="ECO:0000313" key="2">
    <source>
        <dbReference type="Proteomes" id="UP001499843"/>
    </source>
</evidence>
<name>A0ABN3D2X5_9ACTN</name>
<reference evidence="1 2" key="1">
    <citation type="journal article" date="2019" name="Int. J. Syst. Evol. Microbiol.">
        <title>The Global Catalogue of Microorganisms (GCM) 10K type strain sequencing project: providing services to taxonomists for standard genome sequencing and annotation.</title>
        <authorList>
            <consortium name="The Broad Institute Genomics Platform"/>
            <consortium name="The Broad Institute Genome Sequencing Center for Infectious Disease"/>
            <person name="Wu L."/>
            <person name="Ma J."/>
        </authorList>
    </citation>
    <scope>NUCLEOTIDE SEQUENCE [LARGE SCALE GENOMIC DNA]</scope>
    <source>
        <strain evidence="1 2">JCM 16114</strain>
    </source>
</reference>
<dbReference type="Proteomes" id="UP001499843">
    <property type="component" value="Unassembled WGS sequence"/>
</dbReference>
<evidence type="ECO:0000313" key="1">
    <source>
        <dbReference type="EMBL" id="GAA2216145.1"/>
    </source>
</evidence>
<sequence length="242" mass="27715">MAFWARTTEDDFEKWFQAKFDQWIAERLGTEIDQRVQAWLGNEDDRLQEGMRTHFDAQFDSRCNKRIKAWQDRELKKGFDAWVTNWFDNLFTVYANTWADSAGFQERFDQRFKAVFEESLENAVRARVANEISGQIDRRIEVWLIAARKDLLDAAGSGGNPAVTPLLTAAPEPEEEIKTATAGQLAHFLEKGPLQPRRIRKLLKGLEIPGTRPAAYPVKEAAAALLLRRGRRSKDPGDEFSS</sequence>
<keyword evidence="2" id="KW-1185">Reference proteome</keyword>
<proteinExistence type="predicted"/>
<accession>A0ABN3D2X5</accession>
<protein>
    <submittedName>
        <fullName evidence="1">Uncharacterized protein</fullName>
    </submittedName>
</protein>
<organism evidence="1 2">
    <name type="scientific">Nonomuraea monospora</name>
    <dbReference type="NCBI Taxonomy" id="568818"/>
    <lineage>
        <taxon>Bacteria</taxon>
        <taxon>Bacillati</taxon>
        <taxon>Actinomycetota</taxon>
        <taxon>Actinomycetes</taxon>
        <taxon>Streptosporangiales</taxon>
        <taxon>Streptosporangiaceae</taxon>
        <taxon>Nonomuraea</taxon>
    </lineage>
</organism>
<comment type="caution">
    <text evidence="1">The sequence shown here is derived from an EMBL/GenBank/DDBJ whole genome shotgun (WGS) entry which is preliminary data.</text>
</comment>
<gene>
    <name evidence="1" type="ORF">GCM10009850_116140</name>
</gene>